<evidence type="ECO:0000256" key="6">
    <source>
        <dbReference type="ARBA" id="ARBA00022723"/>
    </source>
</evidence>
<dbReference type="SMART" id="SM00642">
    <property type="entry name" value="Aamy"/>
    <property type="match status" value="1"/>
</dbReference>
<dbReference type="Pfam" id="PF02806">
    <property type="entry name" value="Alpha-amylase_C"/>
    <property type="match status" value="1"/>
</dbReference>
<comment type="catalytic activity">
    <reaction evidence="1 12">
        <text>Endohydrolysis of (1-&gt;4)-alpha-D-glucosidic linkages in polysaccharides containing three or more (1-&gt;4)-alpha-linked D-glucose units.</text>
        <dbReference type="EC" id="3.2.1.1"/>
    </reaction>
</comment>
<protein>
    <recommendedName>
        <fullName evidence="5 12">Alpha-amylase</fullName>
        <ecNumber evidence="4 12">3.2.1.1</ecNumber>
    </recommendedName>
</protein>
<dbReference type="InterPro" id="IPR031319">
    <property type="entry name" value="A-amylase_C"/>
</dbReference>
<dbReference type="EC" id="3.2.1.1" evidence="4 12"/>
<comment type="similarity">
    <text evidence="3 11">Belongs to the glycosyl hydrolase 13 family.</text>
</comment>
<evidence type="ECO:0000256" key="8">
    <source>
        <dbReference type="ARBA" id="ARBA00022837"/>
    </source>
</evidence>
<evidence type="ECO:0000256" key="9">
    <source>
        <dbReference type="ARBA" id="ARBA00023277"/>
    </source>
</evidence>
<evidence type="ECO:0000256" key="12">
    <source>
        <dbReference type="RuleBase" id="RU361134"/>
    </source>
</evidence>
<evidence type="ECO:0000313" key="15">
    <source>
        <dbReference type="EMBL" id="MBE9066738.1"/>
    </source>
</evidence>
<evidence type="ECO:0000256" key="5">
    <source>
        <dbReference type="ARBA" id="ARBA00017303"/>
    </source>
</evidence>
<evidence type="ECO:0000256" key="10">
    <source>
        <dbReference type="ARBA" id="ARBA00023295"/>
    </source>
</evidence>
<keyword evidence="10 12" id="KW-0326">Glycosidase</keyword>
<dbReference type="InterPro" id="IPR006046">
    <property type="entry name" value="Alpha_amylase"/>
</dbReference>
<dbReference type="SUPFAM" id="SSF51445">
    <property type="entry name" value="(Trans)glycosidases"/>
    <property type="match status" value="1"/>
</dbReference>
<feature type="domain" description="Alpha-amylase C-terminal" evidence="13">
    <location>
        <begin position="440"/>
        <end position="537"/>
    </location>
</feature>
<comment type="caution">
    <text evidence="15">The sequence shown here is derived from an EMBL/GenBank/DDBJ whole genome shotgun (WGS) entry which is preliminary data.</text>
</comment>
<reference evidence="15" key="1">
    <citation type="submission" date="2020-10" db="EMBL/GenBank/DDBJ databases">
        <authorList>
            <person name="Castelo-Branco R."/>
            <person name="Eusebio N."/>
            <person name="Adriana R."/>
            <person name="Vieira A."/>
            <person name="Brugerolle De Fraissinette N."/>
            <person name="Rezende De Castro R."/>
            <person name="Schneider M.P."/>
            <person name="Vasconcelos V."/>
            <person name="Leao P.N."/>
        </authorList>
    </citation>
    <scope>NUCLEOTIDE SEQUENCE</scope>
    <source>
        <strain evidence="15">LEGE 11479</strain>
    </source>
</reference>
<accession>A0A928X434</accession>
<dbReference type="InterPro" id="IPR006047">
    <property type="entry name" value="GH13_cat_dom"/>
</dbReference>
<keyword evidence="9 12" id="KW-0119">Carbohydrate metabolism</keyword>
<dbReference type="EMBL" id="JADEXP010000055">
    <property type="protein sequence ID" value="MBE9066738.1"/>
    <property type="molecule type" value="Genomic_DNA"/>
</dbReference>
<dbReference type="Gene3D" id="3.20.20.80">
    <property type="entry name" value="Glycosidases"/>
    <property type="match status" value="1"/>
</dbReference>
<keyword evidence="16" id="KW-1185">Reference proteome</keyword>
<dbReference type="InterPro" id="IPR017853">
    <property type="entry name" value="GH"/>
</dbReference>
<dbReference type="AlphaFoldDB" id="A0A928X434"/>
<dbReference type="GO" id="GO:0004556">
    <property type="term" value="F:alpha-amylase activity"/>
    <property type="evidence" value="ECO:0007669"/>
    <property type="project" value="UniProtKB-UniRule"/>
</dbReference>
<keyword evidence="8" id="KW-0106">Calcium</keyword>
<keyword evidence="6" id="KW-0479">Metal-binding</keyword>
<dbReference type="PANTHER" id="PTHR43447">
    <property type="entry name" value="ALPHA-AMYLASE"/>
    <property type="match status" value="1"/>
</dbReference>
<keyword evidence="7 12" id="KW-0378">Hydrolase</keyword>
<comment type="cofactor">
    <cofactor evidence="2">
        <name>Ca(2+)</name>
        <dbReference type="ChEBI" id="CHEBI:29108"/>
    </cofactor>
</comment>
<dbReference type="PRINTS" id="PR00110">
    <property type="entry name" value="ALPHAAMYLASE"/>
</dbReference>
<dbReference type="GO" id="GO:0046872">
    <property type="term" value="F:metal ion binding"/>
    <property type="evidence" value="ECO:0007669"/>
    <property type="project" value="UniProtKB-KW"/>
</dbReference>
<dbReference type="RefSeq" id="WP_193992715.1">
    <property type="nucleotide sequence ID" value="NZ_JADEXP010000055.1"/>
</dbReference>
<evidence type="ECO:0000256" key="11">
    <source>
        <dbReference type="RuleBase" id="RU003615"/>
    </source>
</evidence>
<dbReference type="SUPFAM" id="SSF51011">
    <property type="entry name" value="Glycosyl hydrolase domain"/>
    <property type="match status" value="1"/>
</dbReference>
<proteinExistence type="inferred from homology"/>
<evidence type="ECO:0000256" key="3">
    <source>
        <dbReference type="ARBA" id="ARBA00008061"/>
    </source>
</evidence>
<evidence type="ECO:0000259" key="14">
    <source>
        <dbReference type="SMART" id="SM00642"/>
    </source>
</evidence>
<evidence type="ECO:0000256" key="4">
    <source>
        <dbReference type="ARBA" id="ARBA00012595"/>
    </source>
</evidence>
<evidence type="ECO:0000256" key="2">
    <source>
        <dbReference type="ARBA" id="ARBA00001913"/>
    </source>
</evidence>
<name>A0A928X434_LEPEC</name>
<dbReference type="SMART" id="SM00632">
    <property type="entry name" value="Aamy_C"/>
    <property type="match status" value="1"/>
</dbReference>
<dbReference type="Proteomes" id="UP000615026">
    <property type="component" value="Unassembled WGS sequence"/>
</dbReference>
<dbReference type="Gene3D" id="2.60.40.1180">
    <property type="entry name" value="Golgi alpha-mannosidase II"/>
    <property type="match status" value="1"/>
</dbReference>
<sequence>MFSCDRRRYNPVNARVRVGGLAALVRRSAAVVFALGLGGCQVAAQLPQAGDGRSLTSSRSVIVQLFEWRWSDVAQECESWLGPHGYGAVQISPPHEHRVIDEGSTRFPWQQRYQPVSYQLSSRSGSRSELADMVSRCHRAGVKIYADIVINHMASAGAGKGSGGSHFDTAKFAYDGVPYTQSDFHPPCAIEPKDYVEEPWRVQNCQLSGQQDLDTGSDKVQAAIAAAMNELLELGVAGFRIDAAQHIPPEHLARILRSLHPLNTEFHTNGGRPFVYQEVPDKGAEAIKAKNYFSNGAVTEFRYGRHLGEQVRHGQLKNLMLFGEAWGLMPSHKAVVFTDNPKTQRSGDRNITTFYAPADEGASYRLANVFMLAWPYGMPKVMSSYDWPREQGPLVGPPADDQGQTLPVSCDDGWVCEHRWSDIANMVEFRNVTQGAISVNHWWDNGNNQIAFARGERGFVVINNEDTVLSETLMTGLPAGIYCNVLAESSVADVADNSAAESTMVSCENEAIEIDPLGNAYIEVSPYRALALHIGARI</sequence>
<dbReference type="Pfam" id="PF00128">
    <property type="entry name" value="Alpha-amylase"/>
    <property type="match status" value="1"/>
</dbReference>
<evidence type="ECO:0000256" key="1">
    <source>
        <dbReference type="ARBA" id="ARBA00000548"/>
    </source>
</evidence>
<evidence type="ECO:0000313" key="16">
    <source>
        <dbReference type="Proteomes" id="UP000615026"/>
    </source>
</evidence>
<dbReference type="InterPro" id="IPR013780">
    <property type="entry name" value="Glyco_hydro_b"/>
</dbReference>
<evidence type="ECO:0000256" key="7">
    <source>
        <dbReference type="ARBA" id="ARBA00022801"/>
    </source>
</evidence>
<organism evidence="15 16">
    <name type="scientific">Leptolyngbya cf. ectocarpi LEGE 11479</name>
    <dbReference type="NCBI Taxonomy" id="1828722"/>
    <lineage>
        <taxon>Bacteria</taxon>
        <taxon>Bacillati</taxon>
        <taxon>Cyanobacteriota</taxon>
        <taxon>Cyanophyceae</taxon>
        <taxon>Leptolyngbyales</taxon>
        <taxon>Leptolyngbyaceae</taxon>
        <taxon>Leptolyngbya group</taxon>
        <taxon>Leptolyngbya</taxon>
    </lineage>
</organism>
<gene>
    <name evidence="15" type="ORF">IQ260_08740</name>
</gene>
<feature type="domain" description="Glycosyl hydrolase family 13 catalytic" evidence="14">
    <location>
        <begin position="60"/>
        <end position="430"/>
    </location>
</feature>
<evidence type="ECO:0000259" key="13">
    <source>
        <dbReference type="SMART" id="SM00632"/>
    </source>
</evidence>
<dbReference type="CDD" id="cd11317">
    <property type="entry name" value="AmyAc_bac_euk_AmyA"/>
    <property type="match status" value="1"/>
</dbReference>
<dbReference type="GO" id="GO:0005975">
    <property type="term" value="P:carbohydrate metabolic process"/>
    <property type="evidence" value="ECO:0007669"/>
    <property type="project" value="InterPro"/>
</dbReference>
<dbReference type="InterPro" id="IPR006048">
    <property type="entry name" value="A-amylase/branching_C"/>
</dbReference>